<dbReference type="InterPro" id="IPR036085">
    <property type="entry name" value="PAZ_dom_sf"/>
</dbReference>
<dbReference type="CDD" id="cd02846">
    <property type="entry name" value="PAZ_argonaute_like"/>
    <property type="match status" value="1"/>
</dbReference>
<feature type="compositionally biased region" description="Low complexity" evidence="1">
    <location>
        <begin position="804"/>
        <end position="825"/>
    </location>
</feature>
<dbReference type="PANTHER" id="PTHR22891">
    <property type="entry name" value="EUKARYOTIC TRANSLATION INITIATION FACTOR 2C"/>
    <property type="match status" value="1"/>
</dbReference>
<dbReference type="SMART" id="SM00950">
    <property type="entry name" value="Piwi"/>
    <property type="match status" value="1"/>
</dbReference>
<sequence>MSEPAPFDLVRRPDTGTLGRPFRIKSNFFEITNLPEVNVHHYDVVITPDVPPTINRKVFTHFVEQYQRSDLGGVRPVFDGRHNMFTARRLTFDAKTFEITLPEAYPSTRPGSSRPPRTFQFKLKKSANINLYELRDFLDGKTALSNNCRTAMMALDVLIRHKPSYLYSNIGRSFYIPEGSQALNGGVEAGPLLNLVVKVLGRQGLDDLRRPLVEKDRARLERILRGLQVKVTHRTDNSRPLKIMRVTPTPAQRTMFVKDSVSVDVCTYFERTYGRRLLYPHLPCVTTSKGAALPIELCIVIPGQPHFRKLTDKQTADMLKFTCKPPHIRANKIKEGLRILNFHENEYLQDFGVRVATEMADVRARQLNPPTISYNPASPSNPTFIPRDGKWNLRDKKVAAGAVLGSWSVVVFGNERDLPILAAQSFIRELVIVCQDTGLDVVNKRPPITYADPHGDIEGSLKQAWLRAGNAVKAPPQLLFCFLPNTGLPLYAEIKRVSDTVIGISTQCVQMSHARNPKKQYCANVCLKMNVKLGGMNSFLPPAQTPFLSQKPTILFGADVSHPTPGDHHRPSIASLVGSMDSKAAHYAATVRVQTARTETIADLGGMVVELLKNFYQTCGQKPERILFYRDGVSDSQFAEILRSEVTSVKAACLALERTYRPTITFVVVQKRHRVRFFPVRPQDADHIGNCRAGTVIDTDVVHPSEFDFYLQSHASLQGTSRPTHYHVLYDDNNFGADELQDFTYKLCHLYARCTRTVSVVPPAAYAHIVAARARFHAQGEDWDEMTDTSRGGGGGGGAGGSTAGADGTARSSAADDSVSEAGSTATGGRGSSRASEGRLMNPGGGVGEMGTYLAVKPDLLRVMYFM</sequence>
<accession>A0A9P6QGX1</accession>
<dbReference type="Pfam" id="PF02170">
    <property type="entry name" value="PAZ"/>
    <property type="match status" value="1"/>
</dbReference>
<feature type="domain" description="Piwi" evidence="3">
    <location>
        <begin position="478"/>
        <end position="779"/>
    </location>
</feature>
<dbReference type="SUPFAM" id="SSF101690">
    <property type="entry name" value="PAZ domain"/>
    <property type="match status" value="1"/>
</dbReference>
<dbReference type="GO" id="GO:0003723">
    <property type="term" value="F:RNA binding"/>
    <property type="evidence" value="ECO:0007669"/>
    <property type="project" value="InterPro"/>
</dbReference>
<evidence type="ECO:0000259" key="2">
    <source>
        <dbReference type="PROSITE" id="PS50821"/>
    </source>
</evidence>
<gene>
    <name evidence="4" type="primary">EIF2C4</name>
    <name evidence="4" type="ORF">DFQ27_006569</name>
</gene>
<dbReference type="Gene3D" id="2.170.260.10">
    <property type="entry name" value="paz domain"/>
    <property type="match status" value="1"/>
</dbReference>
<dbReference type="AlphaFoldDB" id="A0A9P6QGX1"/>
<dbReference type="InterPro" id="IPR003100">
    <property type="entry name" value="PAZ_dom"/>
</dbReference>
<dbReference type="SUPFAM" id="SSF53098">
    <property type="entry name" value="Ribonuclease H-like"/>
    <property type="match status" value="1"/>
</dbReference>
<proteinExistence type="predicted"/>
<dbReference type="OrthoDB" id="10252740at2759"/>
<organism evidence="4 5">
    <name type="scientific">Actinomortierella ambigua</name>
    <dbReference type="NCBI Taxonomy" id="1343610"/>
    <lineage>
        <taxon>Eukaryota</taxon>
        <taxon>Fungi</taxon>
        <taxon>Fungi incertae sedis</taxon>
        <taxon>Mucoromycota</taxon>
        <taxon>Mortierellomycotina</taxon>
        <taxon>Mortierellomycetes</taxon>
        <taxon>Mortierellales</taxon>
        <taxon>Mortierellaceae</taxon>
        <taxon>Actinomortierella</taxon>
    </lineage>
</organism>
<keyword evidence="4" id="KW-0648">Protein biosynthesis</keyword>
<dbReference type="InterPro" id="IPR045246">
    <property type="entry name" value="Piwi_ago-like"/>
</dbReference>
<dbReference type="PROSITE" id="PS50822">
    <property type="entry name" value="PIWI"/>
    <property type="match status" value="1"/>
</dbReference>
<dbReference type="GO" id="GO:0003743">
    <property type="term" value="F:translation initiation factor activity"/>
    <property type="evidence" value="ECO:0007669"/>
    <property type="project" value="UniProtKB-KW"/>
</dbReference>
<dbReference type="InterPro" id="IPR003165">
    <property type="entry name" value="Piwi"/>
</dbReference>
<feature type="compositionally biased region" description="Gly residues" evidence="1">
    <location>
        <begin position="791"/>
        <end position="803"/>
    </location>
</feature>
<dbReference type="InterPro" id="IPR032472">
    <property type="entry name" value="ArgoL2"/>
</dbReference>
<feature type="domain" description="PAZ" evidence="2">
    <location>
        <begin position="191"/>
        <end position="302"/>
    </location>
</feature>
<name>A0A9P6QGX1_9FUNG</name>
<dbReference type="Proteomes" id="UP000807716">
    <property type="component" value="Unassembled WGS sequence"/>
</dbReference>
<dbReference type="InterPro" id="IPR036397">
    <property type="entry name" value="RNaseH_sf"/>
</dbReference>
<dbReference type="EMBL" id="JAAAJB010000049">
    <property type="protein sequence ID" value="KAG0268504.1"/>
    <property type="molecule type" value="Genomic_DNA"/>
</dbReference>
<dbReference type="InterPro" id="IPR032474">
    <property type="entry name" value="Argonaute_N"/>
</dbReference>
<evidence type="ECO:0000313" key="4">
    <source>
        <dbReference type="EMBL" id="KAG0268504.1"/>
    </source>
</evidence>
<reference evidence="4" key="1">
    <citation type="journal article" date="2020" name="Fungal Divers.">
        <title>Resolving the Mortierellaceae phylogeny through synthesis of multi-gene phylogenetics and phylogenomics.</title>
        <authorList>
            <person name="Vandepol N."/>
            <person name="Liber J."/>
            <person name="Desiro A."/>
            <person name="Na H."/>
            <person name="Kennedy M."/>
            <person name="Barry K."/>
            <person name="Grigoriev I.V."/>
            <person name="Miller A.N."/>
            <person name="O'Donnell K."/>
            <person name="Stajich J.E."/>
            <person name="Bonito G."/>
        </authorList>
    </citation>
    <scope>NUCLEOTIDE SEQUENCE</scope>
    <source>
        <strain evidence="4">BC1065</strain>
    </source>
</reference>
<dbReference type="Pfam" id="PF02171">
    <property type="entry name" value="Piwi"/>
    <property type="match status" value="1"/>
</dbReference>
<dbReference type="PROSITE" id="PS50821">
    <property type="entry name" value="PAZ"/>
    <property type="match status" value="1"/>
</dbReference>
<dbReference type="Pfam" id="PF16487">
    <property type="entry name" value="ArgoMid"/>
    <property type="match status" value="1"/>
</dbReference>
<evidence type="ECO:0000313" key="5">
    <source>
        <dbReference type="Proteomes" id="UP000807716"/>
    </source>
</evidence>
<protein>
    <submittedName>
        <fullName evidence="4">Eukaryotic translation initiation factor 2C</fullName>
    </submittedName>
</protein>
<keyword evidence="5" id="KW-1185">Reference proteome</keyword>
<dbReference type="CDD" id="cd04657">
    <property type="entry name" value="Piwi_ago-like"/>
    <property type="match status" value="1"/>
</dbReference>
<dbReference type="Pfam" id="PF16488">
    <property type="entry name" value="ArgoL2"/>
    <property type="match status" value="1"/>
</dbReference>
<dbReference type="InterPro" id="IPR012337">
    <property type="entry name" value="RNaseH-like_sf"/>
</dbReference>
<comment type="caution">
    <text evidence="4">The sequence shown here is derived from an EMBL/GenBank/DDBJ whole genome shotgun (WGS) entry which is preliminary data.</text>
</comment>
<evidence type="ECO:0000259" key="3">
    <source>
        <dbReference type="PROSITE" id="PS50822"/>
    </source>
</evidence>
<dbReference type="Gene3D" id="3.30.420.10">
    <property type="entry name" value="Ribonuclease H-like superfamily/Ribonuclease H"/>
    <property type="match status" value="1"/>
</dbReference>
<dbReference type="Pfam" id="PF16486">
    <property type="entry name" value="ArgoN"/>
    <property type="match status" value="1"/>
</dbReference>
<dbReference type="Gene3D" id="3.40.50.2300">
    <property type="match status" value="1"/>
</dbReference>
<dbReference type="InterPro" id="IPR032473">
    <property type="entry name" value="Argonaute_Mid_dom"/>
</dbReference>
<evidence type="ECO:0000256" key="1">
    <source>
        <dbReference type="SAM" id="MobiDB-lite"/>
    </source>
</evidence>
<feature type="region of interest" description="Disordered" evidence="1">
    <location>
        <begin position="784"/>
        <end position="848"/>
    </location>
</feature>
<keyword evidence="4" id="KW-0396">Initiation factor</keyword>